<dbReference type="Proteomes" id="UP000619534">
    <property type="component" value="Unassembled WGS sequence"/>
</dbReference>
<feature type="binding site" evidence="9">
    <location>
        <begin position="184"/>
        <end position="187"/>
    </location>
    <ligand>
        <name>ATP</name>
        <dbReference type="ChEBI" id="CHEBI:30616"/>
    </ligand>
</feature>
<comment type="subunit">
    <text evidence="9">Homodimer.</text>
</comment>
<feature type="binding site" evidence="9">
    <location>
        <position position="61"/>
    </location>
    <ligand>
        <name>(R)-pantoate</name>
        <dbReference type="ChEBI" id="CHEBI:15980"/>
    </ligand>
</feature>
<evidence type="ECO:0000256" key="4">
    <source>
        <dbReference type="ARBA" id="ARBA00022598"/>
    </source>
</evidence>
<keyword evidence="6 9" id="KW-0547">Nucleotide-binding</keyword>
<keyword evidence="7 9" id="KW-0067">ATP-binding</keyword>
<dbReference type="Gene3D" id="3.30.1300.10">
    <property type="entry name" value="Pantoate-beta-alanine ligase, C-terminal domain"/>
    <property type="match status" value="1"/>
</dbReference>
<evidence type="ECO:0000256" key="6">
    <source>
        <dbReference type="ARBA" id="ARBA00022741"/>
    </source>
</evidence>
<feature type="binding site" evidence="9">
    <location>
        <begin position="147"/>
        <end position="150"/>
    </location>
    <ligand>
        <name>ATP</name>
        <dbReference type="ChEBI" id="CHEBI:30616"/>
    </ligand>
</feature>
<feature type="binding site" evidence="9">
    <location>
        <position position="176"/>
    </location>
    <ligand>
        <name>ATP</name>
        <dbReference type="ChEBI" id="CHEBI:30616"/>
    </ligand>
</feature>
<comment type="function">
    <text evidence="9">Catalyzes the condensation of pantoate with beta-alanine in an ATP-dependent reaction via a pantoyl-adenylate intermediate.</text>
</comment>
<organism evidence="10 11">
    <name type="scientific">Thalassobacillus devorans</name>
    <dbReference type="NCBI Taxonomy" id="279813"/>
    <lineage>
        <taxon>Bacteria</taxon>
        <taxon>Bacillati</taxon>
        <taxon>Bacillota</taxon>
        <taxon>Bacilli</taxon>
        <taxon>Bacillales</taxon>
        <taxon>Bacillaceae</taxon>
        <taxon>Thalassobacillus</taxon>
    </lineage>
</organism>
<keyword evidence="11" id="KW-1185">Reference proteome</keyword>
<evidence type="ECO:0000256" key="9">
    <source>
        <dbReference type="HAMAP-Rule" id="MF_00158"/>
    </source>
</evidence>
<reference evidence="11" key="1">
    <citation type="journal article" date="2019" name="Int. J. Syst. Evol. Microbiol.">
        <title>The Global Catalogue of Microorganisms (GCM) 10K type strain sequencing project: providing services to taxonomists for standard genome sequencing and annotation.</title>
        <authorList>
            <consortium name="The Broad Institute Genomics Platform"/>
            <consortium name="The Broad Institute Genome Sequencing Center for Infectious Disease"/>
            <person name="Wu L."/>
            <person name="Ma J."/>
        </authorList>
    </citation>
    <scope>NUCLEOTIDE SEQUENCE [LARGE SCALE GENOMIC DNA]</scope>
    <source>
        <strain evidence="11">CCM 7282</strain>
    </source>
</reference>
<feature type="binding site" evidence="9">
    <location>
        <position position="61"/>
    </location>
    <ligand>
        <name>beta-alanine</name>
        <dbReference type="ChEBI" id="CHEBI:57966"/>
    </ligand>
</feature>
<dbReference type="InterPro" id="IPR004821">
    <property type="entry name" value="Cyt_trans-like"/>
</dbReference>
<dbReference type="CDD" id="cd00560">
    <property type="entry name" value="PanC"/>
    <property type="match status" value="1"/>
</dbReference>
<keyword evidence="3 9" id="KW-0963">Cytoplasm</keyword>
<evidence type="ECO:0000256" key="3">
    <source>
        <dbReference type="ARBA" id="ARBA00022490"/>
    </source>
</evidence>
<accession>A0ABQ1NZV0</accession>
<dbReference type="NCBIfam" id="TIGR00125">
    <property type="entry name" value="cyt_tran_rel"/>
    <property type="match status" value="1"/>
</dbReference>
<comment type="similarity">
    <text evidence="2 9">Belongs to the pantothenate synthetase family.</text>
</comment>
<gene>
    <name evidence="9 10" type="primary">panC</name>
    <name evidence="10" type="ORF">GCM10007216_17760</name>
</gene>
<feature type="binding site" evidence="9">
    <location>
        <begin position="30"/>
        <end position="37"/>
    </location>
    <ligand>
        <name>ATP</name>
        <dbReference type="ChEBI" id="CHEBI:30616"/>
    </ligand>
</feature>
<evidence type="ECO:0000256" key="1">
    <source>
        <dbReference type="ARBA" id="ARBA00004990"/>
    </source>
</evidence>
<dbReference type="PANTHER" id="PTHR21299">
    <property type="entry name" value="CYTIDYLATE KINASE/PANTOATE-BETA-ALANINE LIGASE"/>
    <property type="match status" value="1"/>
</dbReference>
<evidence type="ECO:0000256" key="8">
    <source>
        <dbReference type="ARBA" id="ARBA00048258"/>
    </source>
</evidence>
<dbReference type="InterPro" id="IPR014729">
    <property type="entry name" value="Rossmann-like_a/b/a_fold"/>
</dbReference>
<dbReference type="InterPro" id="IPR003721">
    <property type="entry name" value="Pantoate_ligase"/>
</dbReference>
<comment type="pathway">
    <text evidence="1 9">Cofactor biosynthesis; (R)-pantothenate biosynthesis; (R)-pantothenate from (R)-pantoate and beta-alanine: step 1/1.</text>
</comment>
<dbReference type="Pfam" id="PF02569">
    <property type="entry name" value="Pantoate_ligase"/>
    <property type="match status" value="1"/>
</dbReference>
<feature type="active site" description="Proton donor" evidence="9">
    <location>
        <position position="37"/>
    </location>
</feature>
<evidence type="ECO:0000256" key="5">
    <source>
        <dbReference type="ARBA" id="ARBA00022655"/>
    </source>
</evidence>
<evidence type="ECO:0000313" key="10">
    <source>
        <dbReference type="EMBL" id="GGC87481.1"/>
    </source>
</evidence>
<dbReference type="PANTHER" id="PTHR21299:SF1">
    <property type="entry name" value="PANTOATE--BETA-ALANINE LIGASE"/>
    <property type="match status" value="1"/>
</dbReference>
<dbReference type="Gene3D" id="3.40.50.620">
    <property type="entry name" value="HUPs"/>
    <property type="match status" value="1"/>
</dbReference>
<comment type="catalytic activity">
    <reaction evidence="8 9">
        <text>(R)-pantoate + beta-alanine + ATP = (R)-pantothenate + AMP + diphosphate + H(+)</text>
        <dbReference type="Rhea" id="RHEA:10912"/>
        <dbReference type="ChEBI" id="CHEBI:15378"/>
        <dbReference type="ChEBI" id="CHEBI:15980"/>
        <dbReference type="ChEBI" id="CHEBI:29032"/>
        <dbReference type="ChEBI" id="CHEBI:30616"/>
        <dbReference type="ChEBI" id="CHEBI:33019"/>
        <dbReference type="ChEBI" id="CHEBI:57966"/>
        <dbReference type="ChEBI" id="CHEBI:456215"/>
        <dbReference type="EC" id="6.3.2.1"/>
    </reaction>
</comment>
<dbReference type="EC" id="6.3.2.1" evidence="9"/>
<dbReference type="RefSeq" id="WP_062446331.1">
    <property type="nucleotide sequence ID" value="NZ_BMCJ01000003.1"/>
</dbReference>
<evidence type="ECO:0000256" key="7">
    <source>
        <dbReference type="ARBA" id="ARBA00022840"/>
    </source>
</evidence>
<comment type="subcellular location">
    <subcellularLocation>
        <location evidence="9">Cytoplasm</location>
    </subcellularLocation>
</comment>
<comment type="miscellaneous">
    <text evidence="9">The reaction proceeds by a bi uni uni bi ping pong mechanism.</text>
</comment>
<evidence type="ECO:0000313" key="11">
    <source>
        <dbReference type="Proteomes" id="UP000619534"/>
    </source>
</evidence>
<proteinExistence type="inferred from homology"/>
<dbReference type="HAMAP" id="MF_00158">
    <property type="entry name" value="PanC"/>
    <property type="match status" value="1"/>
</dbReference>
<evidence type="ECO:0000256" key="2">
    <source>
        <dbReference type="ARBA" id="ARBA00009256"/>
    </source>
</evidence>
<sequence length="288" mass="32169">MKIIDSPEIIQKKASEFKAQGKQIGFVPTMGYLHEGHEQLIKEAKEENDIVILSIFINPLQFGEGEDLDRYPRDEVHDQTVAQKLGVDLLFFPTKESMYPTESAIQLSVNKRTNVLCGKSRPGHFDGVVTVVAKLFHLCQPAKAYFGMKDAQQVAVVKALVDDLNFPVEIVPVATVREPDGLAKSSRNVNLNDQERKDAPVIYAALQQGREMIRNGEQDLNNVKTAVNTFIETHTHGKIDYVELLSYPELENIDRPKGQMIIAAAVQFEKARLIDNQVFDSHGAVTIG</sequence>
<protein>
    <recommendedName>
        <fullName evidence="9">Pantothenate synthetase</fullName>
        <shortName evidence="9">PS</shortName>
        <ecNumber evidence="9">6.3.2.1</ecNumber>
    </recommendedName>
    <alternativeName>
        <fullName evidence="9">Pantoate--beta-alanine ligase</fullName>
    </alternativeName>
    <alternativeName>
        <fullName evidence="9">Pantoate-activating enzyme</fullName>
    </alternativeName>
</protein>
<dbReference type="InterPro" id="IPR042176">
    <property type="entry name" value="Pantoate_ligase_C"/>
</dbReference>
<dbReference type="EMBL" id="BMCJ01000003">
    <property type="protein sequence ID" value="GGC87481.1"/>
    <property type="molecule type" value="Genomic_DNA"/>
</dbReference>
<feature type="binding site" evidence="9">
    <location>
        <position position="153"/>
    </location>
    <ligand>
        <name>(R)-pantoate</name>
        <dbReference type="ChEBI" id="CHEBI:15980"/>
    </ligand>
</feature>
<dbReference type="SUPFAM" id="SSF52374">
    <property type="entry name" value="Nucleotidylyl transferase"/>
    <property type="match status" value="1"/>
</dbReference>
<name>A0ABQ1NZV0_9BACI</name>
<keyword evidence="5 9" id="KW-0566">Pantothenate biosynthesis</keyword>
<dbReference type="NCBIfam" id="TIGR00018">
    <property type="entry name" value="panC"/>
    <property type="match status" value="1"/>
</dbReference>
<comment type="caution">
    <text evidence="10">The sequence shown here is derived from an EMBL/GenBank/DDBJ whole genome shotgun (WGS) entry which is preliminary data.</text>
</comment>
<keyword evidence="4 9" id="KW-0436">Ligase</keyword>